<name>A0A9W7XQJ2_9FUNG</name>
<dbReference type="Proteomes" id="UP001145021">
    <property type="component" value="Unassembled WGS sequence"/>
</dbReference>
<proteinExistence type="inferred from homology"/>
<protein>
    <recommendedName>
        <fullName evidence="6">Protein YOP1</fullName>
    </recommendedName>
</protein>
<evidence type="ECO:0000256" key="6">
    <source>
        <dbReference type="RuleBase" id="RU362006"/>
    </source>
</evidence>
<evidence type="ECO:0000256" key="2">
    <source>
        <dbReference type="ARBA" id="ARBA00008573"/>
    </source>
</evidence>
<evidence type="ECO:0000313" key="9">
    <source>
        <dbReference type="Proteomes" id="UP001145021"/>
    </source>
</evidence>
<accession>A0A9W7XQJ2</accession>
<evidence type="ECO:0000313" key="8">
    <source>
        <dbReference type="EMBL" id="KAJ1647508.1"/>
    </source>
</evidence>
<keyword evidence="9" id="KW-1185">Reference proteome</keyword>
<dbReference type="Pfam" id="PF03134">
    <property type="entry name" value="TB2_DP1_HVA22"/>
    <property type="match status" value="1"/>
</dbReference>
<comment type="caution">
    <text evidence="6">Lacks conserved residue(s) required for the propagation of feature annotation.</text>
</comment>
<keyword evidence="5 6" id="KW-0472">Membrane</keyword>
<evidence type="ECO:0000256" key="1">
    <source>
        <dbReference type="ARBA" id="ARBA00004141"/>
    </source>
</evidence>
<feature type="transmembrane region" description="Helical" evidence="6">
    <location>
        <begin position="75"/>
        <end position="99"/>
    </location>
</feature>
<comment type="caution">
    <text evidence="8">The sequence shown here is derived from an EMBL/GenBank/DDBJ whole genome shotgun (WGS) entry which is preliminary data.</text>
</comment>
<feature type="region of interest" description="Disordered" evidence="7">
    <location>
        <begin position="232"/>
        <end position="255"/>
    </location>
</feature>
<sequence>MSEEARAFLTAIERLPKKQFPATHTVNAIFKRIVLSLETRLPPHLIPLTIRLHAFCARHVFRLEKRLHINPTFRLLLGLRIVPPGLAFMAAAASTVYILRYLYTHALDLLTNIIGVAYPAYQSMMAIEYGDATALNAAADFSQSLPKDQQQTLDKKALGIAEPSLDKKQWLMYWTIYGVLTTADHWAGSILRLFPMYRVAKIGILVWAQHRKYNGATWLYDTFIKPLLPPSSVQKTTRAHNSARTDSLSASGMPSHSLDLQITEACSGSSLADTEDSSDDDAEANEVASDNAGMHKSYSALVMPSVWGSAASNVGPTSKQEAVIAALSRTA</sequence>
<comment type="subcellular location">
    <subcellularLocation>
        <location evidence="1 6">Membrane</location>
        <topology evidence="1 6">Multi-pass membrane protein</topology>
    </subcellularLocation>
</comment>
<keyword evidence="4 6" id="KW-1133">Transmembrane helix</keyword>
<evidence type="ECO:0000256" key="5">
    <source>
        <dbReference type="ARBA" id="ARBA00023136"/>
    </source>
</evidence>
<evidence type="ECO:0000256" key="7">
    <source>
        <dbReference type="SAM" id="MobiDB-lite"/>
    </source>
</evidence>
<comment type="similarity">
    <text evidence="2 6">Belongs to the DP1 family.</text>
</comment>
<gene>
    <name evidence="8" type="ORF">LPJ64_001104</name>
</gene>
<dbReference type="EMBL" id="JANBOH010000027">
    <property type="protein sequence ID" value="KAJ1647508.1"/>
    <property type="molecule type" value="Genomic_DNA"/>
</dbReference>
<dbReference type="GO" id="GO:0016020">
    <property type="term" value="C:membrane"/>
    <property type="evidence" value="ECO:0007669"/>
    <property type="project" value="UniProtKB-SubCell"/>
</dbReference>
<dbReference type="InterPro" id="IPR004345">
    <property type="entry name" value="TB2_DP1_HVA22"/>
</dbReference>
<evidence type="ECO:0000256" key="3">
    <source>
        <dbReference type="ARBA" id="ARBA00022692"/>
    </source>
</evidence>
<keyword evidence="3 6" id="KW-0812">Transmembrane</keyword>
<evidence type="ECO:0000256" key="4">
    <source>
        <dbReference type="ARBA" id="ARBA00022989"/>
    </source>
</evidence>
<reference evidence="8" key="1">
    <citation type="submission" date="2022-07" db="EMBL/GenBank/DDBJ databases">
        <title>Phylogenomic reconstructions and comparative analyses of Kickxellomycotina fungi.</title>
        <authorList>
            <person name="Reynolds N.K."/>
            <person name="Stajich J.E."/>
            <person name="Barry K."/>
            <person name="Grigoriev I.V."/>
            <person name="Crous P."/>
            <person name="Smith M.E."/>
        </authorList>
    </citation>
    <scope>NUCLEOTIDE SEQUENCE</scope>
    <source>
        <strain evidence="8">NBRC 105413</strain>
    </source>
</reference>
<dbReference type="AlphaFoldDB" id="A0A9W7XQJ2"/>
<dbReference type="PANTHER" id="PTHR12300:SF161">
    <property type="entry name" value="RECEPTOR EXPRESSION-ENHANCING PROTEIN"/>
    <property type="match status" value="1"/>
</dbReference>
<organism evidence="8 9">
    <name type="scientific">Coemansia asiatica</name>
    <dbReference type="NCBI Taxonomy" id="1052880"/>
    <lineage>
        <taxon>Eukaryota</taxon>
        <taxon>Fungi</taxon>
        <taxon>Fungi incertae sedis</taxon>
        <taxon>Zoopagomycota</taxon>
        <taxon>Kickxellomycotina</taxon>
        <taxon>Kickxellomycetes</taxon>
        <taxon>Kickxellales</taxon>
        <taxon>Kickxellaceae</taxon>
        <taxon>Coemansia</taxon>
    </lineage>
</organism>
<dbReference type="PANTHER" id="PTHR12300">
    <property type="entry name" value="HVA22-LIKE PROTEINS"/>
    <property type="match status" value="1"/>
</dbReference>